<evidence type="ECO:0000313" key="1">
    <source>
        <dbReference type="EMBL" id="KAI4870892.1"/>
    </source>
</evidence>
<dbReference type="EMBL" id="MU393422">
    <property type="protein sequence ID" value="KAI4870892.1"/>
    <property type="molecule type" value="Genomic_DNA"/>
</dbReference>
<sequence length="524" mass="56380">MRWWNTLVLAACASQAVAHADPNDPQHGAPKLAGSRRFLNEFRGKRRREARPEAEQRAEMVEARDDLSLEERGELEARQKSTRCGGSRGSCAAGQCCSADGYCGTGEDYCISPDCQINYGPGCDGNQKPSGVDTSTIARTKLGSVQYGGVGIYDCVNNGDIAVTFDDGPWDYTDDLLDKLAKYEAKATFFITGNSLGKGMINDPEYPWATVIQRMAAEGHQIASHTWSHENYSQLTTTQFNNQMIWNEIALNDILGYIPTYMRPPYSICPSACQRQLATLGYHVVYFDLDTEGYLHDDARQIQTSKDIWDDAIDGSDPCEDSYLEIEHDIHYQTVYNLTDYILTSLFNNGYRAVTVGQCLGDPPQNWYRAGSGKVPEYNFTIRAPTGTFACLNPSATSSTPGKPTSTLTVSTDGKCGSGVTCAGSAYGSCCSSNKWCGASIDYCGTNCLSDFGTCSPPDSNIPTDLPLPTGPGATAVPDDPLTTTSSSGTAPTGAPLEVSIDGNCGDGFTCEGSTFGNCCSVSV</sequence>
<reference evidence="1 2" key="1">
    <citation type="journal article" date="2022" name="New Phytol.">
        <title>Ecological generalism drives hyperdiversity of secondary metabolite gene clusters in xylarialean endophytes.</title>
        <authorList>
            <person name="Franco M.E.E."/>
            <person name="Wisecaver J.H."/>
            <person name="Arnold A.E."/>
            <person name="Ju Y.M."/>
            <person name="Slot J.C."/>
            <person name="Ahrendt S."/>
            <person name="Moore L.P."/>
            <person name="Eastman K.E."/>
            <person name="Scott K."/>
            <person name="Konkel Z."/>
            <person name="Mondo S.J."/>
            <person name="Kuo A."/>
            <person name="Hayes R.D."/>
            <person name="Haridas S."/>
            <person name="Andreopoulos B."/>
            <person name="Riley R."/>
            <person name="LaButti K."/>
            <person name="Pangilinan J."/>
            <person name="Lipzen A."/>
            <person name="Amirebrahimi M."/>
            <person name="Yan J."/>
            <person name="Adam C."/>
            <person name="Keymanesh K."/>
            <person name="Ng V."/>
            <person name="Louie K."/>
            <person name="Northen T."/>
            <person name="Drula E."/>
            <person name="Henrissat B."/>
            <person name="Hsieh H.M."/>
            <person name="Youens-Clark K."/>
            <person name="Lutzoni F."/>
            <person name="Miadlikowska J."/>
            <person name="Eastwood D.C."/>
            <person name="Hamelin R.C."/>
            <person name="Grigoriev I.V."/>
            <person name="U'Ren J.M."/>
        </authorList>
    </citation>
    <scope>NUCLEOTIDE SEQUENCE [LARGE SCALE GENOMIC DNA]</scope>
    <source>
        <strain evidence="1 2">CBS 119005</strain>
    </source>
</reference>
<gene>
    <name evidence="1" type="ORF">F4820DRAFT_147916</name>
</gene>
<dbReference type="Proteomes" id="UP001497700">
    <property type="component" value="Unassembled WGS sequence"/>
</dbReference>
<organism evidence="1 2">
    <name type="scientific">Hypoxylon rubiginosum</name>
    <dbReference type="NCBI Taxonomy" id="110542"/>
    <lineage>
        <taxon>Eukaryota</taxon>
        <taxon>Fungi</taxon>
        <taxon>Dikarya</taxon>
        <taxon>Ascomycota</taxon>
        <taxon>Pezizomycotina</taxon>
        <taxon>Sordariomycetes</taxon>
        <taxon>Xylariomycetidae</taxon>
        <taxon>Xylariales</taxon>
        <taxon>Hypoxylaceae</taxon>
        <taxon>Hypoxylon</taxon>
    </lineage>
</organism>
<evidence type="ECO:0000313" key="2">
    <source>
        <dbReference type="Proteomes" id="UP001497700"/>
    </source>
</evidence>
<keyword evidence="2" id="KW-1185">Reference proteome</keyword>
<comment type="caution">
    <text evidence="1">The sequence shown here is derived from an EMBL/GenBank/DDBJ whole genome shotgun (WGS) entry which is preliminary data.</text>
</comment>
<accession>A0ACB9ZGL4</accession>
<protein>
    <submittedName>
        <fullName evidence="1">Carbohydrate-binding module family 18</fullName>
    </submittedName>
</protein>
<proteinExistence type="predicted"/>
<name>A0ACB9ZGL4_9PEZI</name>